<organism evidence="2 3">
    <name type="scientific">Sphaerosporella brunnea</name>
    <dbReference type="NCBI Taxonomy" id="1250544"/>
    <lineage>
        <taxon>Eukaryota</taxon>
        <taxon>Fungi</taxon>
        <taxon>Dikarya</taxon>
        <taxon>Ascomycota</taxon>
        <taxon>Pezizomycotina</taxon>
        <taxon>Pezizomycetes</taxon>
        <taxon>Pezizales</taxon>
        <taxon>Pyronemataceae</taxon>
        <taxon>Sphaerosporella</taxon>
    </lineage>
</organism>
<reference evidence="2 3" key="1">
    <citation type="submission" date="2019-09" db="EMBL/GenBank/DDBJ databases">
        <title>Draft genome of the ectomycorrhizal ascomycete Sphaerosporella brunnea.</title>
        <authorList>
            <consortium name="DOE Joint Genome Institute"/>
            <person name="Benucci G.M."/>
            <person name="Marozzi G."/>
            <person name="Antonielli L."/>
            <person name="Sanchez S."/>
            <person name="Marco P."/>
            <person name="Wang X."/>
            <person name="Falini L.B."/>
            <person name="Barry K."/>
            <person name="Haridas S."/>
            <person name="Lipzen A."/>
            <person name="Labutti K."/>
            <person name="Grigoriev I.V."/>
            <person name="Murat C."/>
            <person name="Martin F."/>
            <person name="Albertini E."/>
            <person name="Donnini D."/>
            <person name="Bonito G."/>
        </authorList>
    </citation>
    <scope>NUCLEOTIDE SEQUENCE [LARGE SCALE GENOMIC DNA]</scope>
    <source>
        <strain evidence="2 3">Sb_GMNB300</strain>
    </source>
</reference>
<evidence type="ECO:0000256" key="1">
    <source>
        <dbReference type="SAM" id="MobiDB-lite"/>
    </source>
</evidence>
<protein>
    <submittedName>
        <fullName evidence="2">Uncharacterized protein</fullName>
    </submittedName>
</protein>
<dbReference type="Proteomes" id="UP000326924">
    <property type="component" value="Unassembled WGS sequence"/>
</dbReference>
<name>A0A5J5EV16_9PEZI</name>
<comment type="caution">
    <text evidence="2">The sequence shown here is derived from an EMBL/GenBank/DDBJ whole genome shotgun (WGS) entry which is preliminary data.</text>
</comment>
<evidence type="ECO:0000313" key="2">
    <source>
        <dbReference type="EMBL" id="KAA8904238.1"/>
    </source>
</evidence>
<feature type="region of interest" description="Disordered" evidence="1">
    <location>
        <begin position="175"/>
        <end position="210"/>
    </location>
</feature>
<dbReference type="EMBL" id="VXIS01000111">
    <property type="protein sequence ID" value="KAA8904238.1"/>
    <property type="molecule type" value="Genomic_DNA"/>
</dbReference>
<proteinExistence type="predicted"/>
<gene>
    <name evidence="2" type="ORF">FN846DRAFT_890941</name>
</gene>
<keyword evidence="3" id="KW-1185">Reference proteome</keyword>
<dbReference type="AlphaFoldDB" id="A0A5J5EV16"/>
<dbReference type="InParanoid" id="A0A5J5EV16"/>
<sequence length="210" mass="22586">MSDPIFTASDAGRVGRCGPAGRAECCVVSLGEFTSPKVSASGRWFLHPRFGKAYLSTNSCNFVFGTGSRPARGRTPTPFPGLGLGNELANAPALVTHTKDPKVETFQLSGCIAPGCCRPQQADGATQHEGTTATMESQDIMEVLVFECDDDDPAQRARTDTAYWPRTSWESRRIATTWSRTSKTAQPPTERSSRLSATRRNSQPAALTAA</sequence>
<accession>A0A5J5EV16</accession>
<evidence type="ECO:0000313" key="3">
    <source>
        <dbReference type="Proteomes" id="UP000326924"/>
    </source>
</evidence>